<comment type="caution">
    <text evidence="16">The sequence shown here is derived from an EMBL/GenBank/DDBJ whole genome shotgun (WGS) entry which is preliminary data.</text>
</comment>
<gene>
    <name evidence="16" type="ORF">P43SY_007368</name>
</gene>
<dbReference type="SUPFAM" id="SSF55083">
    <property type="entry name" value="6-hydroxymethyl-7,8-dihydropterin pyrophosphokinase, HPPK"/>
    <property type="match status" value="1"/>
</dbReference>
<organism evidence="16 17">
    <name type="scientific">Pythium insidiosum</name>
    <name type="common">Pythiosis disease agent</name>
    <dbReference type="NCBI Taxonomy" id="114742"/>
    <lineage>
        <taxon>Eukaryota</taxon>
        <taxon>Sar</taxon>
        <taxon>Stramenopiles</taxon>
        <taxon>Oomycota</taxon>
        <taxon>Peronosporomycetes</taxon>
        <taxon>Pythiales</taxon>
        <taxon>Pythiaceae</taxon>
        <taxon>Pythium</taxon>
    </lineage>
</organism>
<dbReference type="CDD" id="cd00739">
    <property type="entry name" value="DHPS"/>
    <property type="match status" value="1"/>
</dbReference>
<keyword evidence="10" id="KW-0418">Kinase</keyword>
<dbReference type="NCBIfam" id="TIGR01498">
    <property type="entry name" value="folK"/>
    <property type="match status" value="1"/>
</dbReference>
<evidence type="ECO:0000256" key="14">
    <source>
        <dbReference type="ARBA" id="ARBA00023268"/>
    </source>
</evidence>
<comment type="similarity">
    <text evidence="6">In the C-terminal section; belongs to the DHPS family.</text>
</comment>
<dbReference type="InterPro" id="IPR000489">
    <property type="entry name" value="Pterin-binding_dom"/>
</dbReference>
<keyword evidence="7" id="KW-0808">Transferase</keyword>
<dbReference type="CDD" id="cd00483">
    <property type="entry name" value="HPPK"/>
    <property type="match status" value="1"/>
</dbReference>
<evidence type="ECO:0000256" key="12">
    <source>
        <dbReference type="ARBA" id="ARBA00022842"/>
    </source>
</evidence>
<dbReference type="NCBIfam" id="TIGR01496">
    <property type="entry name" value="DHPS"/>
    <property type="match status" value="1"/>
</dbReference>
<accession>A0AAD5LJ66</accession>
<protein>
    <recommendedName>
        <fullName evidence="15">Pterin-binding domain-containing protein</fullName>
    </recommendedName>
</protein>
<dbReference type="Gene3D" id="3.30.70.560">
    <property type="entry name" value="7,8-Dihydro-6-hydroxymethylpterin-pyrophosphokinase HPPK"/>
    <property type="match status" value="1"/>
</dbReference>
<evidence type="ECO:0000256" key="4">
    <source>
        <dbReference type="ARBA" id="ARBA00004763"/>
    </source>
</evidence>
<dbReference type="Proteomes" id="UP001209570">
    <property type="component" value="Unassembled WGS sequence"/>
</dbReference>
<keyword evidence="9" id="KW-0547">Nucleotide-binding</keyword>
<evidence type="ECO:0000256" key="1">
    <source>
        <dbReference type="ARBA" id="ARBA00000012"/>
    </source>
</evidence>
<dbReference type="EMBL" id="JAKCXM010000094">
    <property type="protein sequence ID" value="KAJ0402826.1"/>
    <property type="molecule type" value="Genomic_DNA"/>
</dbReference>
<dbReference type="GO" id="GO:0046872">
    <property type="term" value="F:metal ion binding"/>
    <property type="evidence" value="ECO:0007669"/>
    <property type="project" value="UniProtKB-KW"/>
</dbReference>
<evidence type="ECO:0000256" key="5">
    <source>
        <dbReference type="ARBA" id="ARBA00005051"/>
    </source>
</evidence>
<keyword evidence="12" id="KW-0460">Magnesium</keyword>
<evidence type="ECO:0000313" key="17">
    <source>
        <dbReference type="Proteomes" id="UP001209570"/>
    </source>
</evidence>
<dbReference type="Gene3D" id="3.20.20.20">
    <property type="entry name" value="Dihydropteroate synthase-like"/>
    <property type="match status" value="1"/>
</dbReference>
<dbReference type="FunFam" id="3.20.20.20:FF:000006">
    <property type="entry name" value="Dihydropteroate synthase"/>
    <property type="match status" value="1"/>
</dbReference>
<dbReference type="SUPFAM" id="SSF51717">
    <property type="entry name" value="Dihydropteroate synthetase-like"/>
    <property type="match status" value="1"/>
</dbReference>
<comment type="pathway">
    <text evidence="5">Cofactor biosynthesis; tetrahydrofolate biosynthesis; 2-amino-4-hydroxy-6-hydroxymethyl-7,8-dihydropteridine diphosphate from 7,8-dihydroneopterin triphosphate: step 4/4.</text>
</comment>
<dbReference type="PROSITE" id="PS50972">
    <property type="entry name" value="PTERIN_BINDING"/>
    <property type="match status" value="1"/>
</dbReference>
<dbReference type="GO" id="GO:0046654">
    <property type="term" value="P:tetrahydrofolate biosynthetic process"/>
    <property type="evidence" value="ECO:0007669"/>
    <property type="project" value="TreeGrafter"/>
</dbReference>
<proteinExistence type="inferred from homology"/>
<dbReference type="Pfam" id="PF00809">
    <property type="entry name" value="Pterin_bind"/>
    <property type="match status" value="1"/>
</dbReference>
<dbReference type="GO" id="GO:0005524">
    <property type="term" value="F:ATP binding"/>
    <property type="evidence" value="ECO:0007669"/>
    <property type="project" value="UniProtKB-KW"/>
</dbReference>
<reference evidence="16" key="1">
    <citation type="submission" date="2021-12" db="EMBL/GenBank/DDBJ databases">
        <title>Prjna785345.</title>
        <authorList>
            <person name="Rujirawat T."/>
            <person name="Krajaejun T."/>
        </authorList>
    </citation>
    <scope>NUCLEOTIDE SEQUENCE</scope>
    <source>
        <strain evidence="16">Pi057C3</strain>
    </source>
</reference>
<dbReference type="AlphaFoldDB" id="A0AAD5LJ66"/>
<dbReference type="GO" id="GO:0016301">
    <property type="term" value="F:kinase activity"/>
    <property type="evidence" value="ECO:0007669"/>
    <property type="project" value="UniProtKB-KW"/>
</dbReference>
<dbReference type="PANTHER" id="PTHR20941:SF1">
    <property type="entry name" value="FOLIC ACID SYNTHESIS PROTEIN FOL1"/>
    <property type="match status" value="1"/>
</dbReference>
<dbReference type="GO" id="GO:0003848">
    <property type="term" value="F:2-amino-4-hydroxy-6-hydroxymethyldihydropteridine diphosphokinase activity"/>
    <property type="evidence" value="ECO:0007669"/>
    <property type="project" value="UniProtKB-EC"/>
</dbReference>
<evidence type="ECO:0000313" key="16">
    <source>
        <dbReference type="EMBL" id="KAJ0402826.1"/>
    </source>
</evidence>
<dbReference type="PROSITE" id="PS00794">
    <property type="entry name" value="HPPK"/>
    <property type="match status" value="1"/>
</dbReference>
<comment type="pathway">
    <text evidence="4">Cofactor biosynthesis; tetrahydrofolate biosynthesis; 7,8-dihydrofolate from 2-amino-4-hydroxy-6-hydroxymethyl-7,8-dihydropteridine diphosphate and 4-aminobenzoate: step 1/2.</text>
</comment>
<evidence type="ECO:0000256" key="3">
    <source>
        <dbReference type="ARBA" id="ARBA00001946"/>
    </source>
</evidence>
<keyword evidence="8" id="KW-0479">Metal-binding</keyword>
<dbReference type="GO" id="GO:0046656">
    <property type="term" value="P:folic acid biosynthetic process"/>
    <property type="evidence" value="ECO:0007669"/>
    <property type="project" value="UniProtKB-KW"/>
</dbReference>
<keyword evidence="11" id="KW-0067">ATP-binding</keyword>
<keyword evidence="13" id="KW-0289">Folate biosynthesis</keyword>
<evidence type="ECO:0000256" key="9">
    <source>
        <dbReference type="ARBA" id="ARBA00022741"/>
    </source>
</evidence>
<dbReference type="GO" id="GO:0005740">
    <property type="term" value="C:mitochondrial envelope"/>
    <property type="evidence" value="ECO:0007669"/>
    <property type="project" value="TreeGrafter"/>
</dbReference>
<evidence type="ECO:0000256" key="8">
    <source>
        <dbReference type="ARBA" id="ARBA00022723"/>
    </source>
</evidence>
<comment type="catalytic activity">
    <reaction evidence="2">
        <text>6-hydroxymethyl-7,8-dihydropterin + ATP = (7,8-dihydropterin-6-yl)methyl diphosphate + AMP + H(+)</text>
        <dbReference type="Rhea" id="RHEA:11412"/>
        <dbReference type="ChEBI" id="CHEBI:15378"/>
        <dbReference type="ChEBI" id="CHEBI:30616"/>
        <dbReference type="ChEBI" id="CHEBI:44841"/>
        <dbReference type="ChEBI" id="CHEBI:72950"/>
        <dbReference type="ChEBI" id="CHEBI:456215"/>
        <dbReference type="EC" id="2.7.6.3"/>
    </reaction>
</comment>
<dbReference type="GO" id="GO:0004156">
    <property type="term" value="F:dihydropteroate synthase activity"/>
    <property type="evidence" value="ECO:0007669"/>
    <property type="project" value="UniProtKB-EC"/>
</dbReference>
<sequence>MATRAVASTRVFAALGTNLGDRVQHLEAALALLRERAGPIDATSRLYCTAPQYVEDQPAFFNIVVQLSTALSPAALLETFKSIERDVGRTVSFRYGPRVIDVDVLFYGDQVVSTTTRDGPLLIPHERIAERDFVLVPFCDIAPDWQHPVLRQSMRSLLQSLQQSQPNAASPELLLPAIKTAPWRLGAKTLVMGILNVTPDSFSDGDEALATDVDRAVDRALEMERDGVDVLDIGGESTRPGAEPVPLDEELRRVVPVIQGIRARGSQIAISVDTTKAAVARAAIEAGANLVNDVSAGEKDPEMLATVAALQVPIVLMHMRGSPQTMTTLKAYDDVVQDVAQYLRQRVEAAKKAGIYSWNILVDPGVGFAKDGELNLAVLRRLRELKQACHGLPVLVGASRKGFIGKICGRPEPKDRAWGTAATCCAAIAGEADVLRVHDVPAMVDVAKMADAIWRPTS</sequence>
<keyword evidence="14" id="KW-0511">Multifunctional enzyme</keyword>
<evidence type="ECO:0000259" key="15">
    <source>
        <dbReference type="PROSITE" id="PS50972"/>
    </source>
</evidence>
<dbReference type="PROSITE" id="PS00793">
    <property type="entry name" value="DHPS_2"/>
    <property type="match status" value="1"/>
</dbReference>
<comment type="catalytic activity">
    <reaction evidence="1">
        <text>(7,8-dihydropterin-6-yl)methyl diphosphate + 4-aminobenzoate = 7,8-dihydropteroate + diphosphate</text>
        <dbReference type="Rhea" id="RHEA:19949"/>
        <dbReference type="ChEBI" id="CHEBI:17836"/>
        <dbReference type="ChEBI" id="CHEBI:17839"/>
        <dbReference type="ChEBI" id="CHEBI:33019"/>
        <dbReference type="ChEBI" id="CHEBI:72950"/>
        <dbReference type="EC" id="2.5.1.15"/>
    </reaction>
</comment>
<evidence type="ECO:0000256" key="10">
    <source>
        <dbReference type="ARBA" id="ARBA00022777"/>
    </source>
</evidence>
<feature type="domain" description="Pterin-binding" evidence="15">
    <location>
        <begin position="189"/>
        <end position="448"/>
    </location>
</feature>
<dbReference type="InterPro" id="IPR006390">
    <property type="entry name" value="DHP_synth_dom"/>
</dbReference>
<evidence type="ECO:0000256" key="11">
    <source>
        <dbReference type="ARBA" id="ARBA00022840"/>
    </source>
</evidence>
<dbReference type="InterPro" id="IPR035907">
    <property type="entry name" value="Hppk_sf"/>
</dbReference>
<name>A0AAD5LJ66_PYTIN</name>
<dbReference type="PANTHER" id="PTHR20941">
    <property type="entry name" value="FOLATE SYNTHESIS PROTEINS"/>
    <property type="match status" value="1"/>
</dbReference>
<evidence type="ECO:0000256" key="13">
    <source>
        <dbReference type="ARBA" id="ARBA00022909"/>
    </source>
</evidence>
<dbReference type="Pfam" id="PF01288">
    <property type="entry name" value="HPPK"/>
    <property type="match status" value="1"/>
</dbReference>
<evidence type="ECO:0000256" key="2">
    <source>
        <dbReference type="ARBA" id="ARBA00000198"/>
    </source>
</evidence>
<keyword evidence="17" id="KW-1185">Reference proteome</keyword>
<dbReference type="InterPro" id="IPR000550">
    <property type="entry name" value="Hppk"/>
</dbReference>
<evidence type="ECO:0000256" key="6">
    <source>
        <dbReference type="ARBA" id="ARBA00009951"/>
    </source>
</evidence>
<dbReference type="InterPro" id="IPR045031">
    <property type="entry name" value="DHP_synth-like"/>
</dbReference>
<evidence type="ECO:0000256" key="7">
    <source>
        <dbReference type="ARBA" id="ARBA00022679"/>
    </source>
</evidence>
<comment type="cofactor">
    <cofactor evidence="3">
        <name>Mg(2+)</name>
        <dbReference type="ChEBI" id="CHEBI:18420"/>
    </cofactor>
</comment>
<dbReference type="InterPro" id="IPR011005">
    <property type="entry name" value="Dihydropteroate_synth-like_sf"/>
</dbReference>